<dbReference type="GO" id="GO:0005777">
    <property type="term" value="C:peroxisome"/>
    <property type="evidence" value="ECO:0007669"/>
    <property type="project" value="UniProtKB-SubCell"/>
</dbReference>
<keyword evidence="5 21" id="KW-0808">Transferase</keyword>
<evidence type="ECO:0000259" key="19">
    <source>
        <dbReference type="Pfam" id="PF00755"/>
    </source>
</evidence>
<dbReference type="Gene3D" id="3.30.559.70">
    <property type="entry name" value="Choline/Carnitine o-acyltransferase, domain 2"/>
    <property type="match status" value="1"/>
</dbReference>
<comment type="function">
    <text evidence="15">Carnitine acetylase is specific for short chain fatty acids. Carnitine acetylase seems to affect the flux through the pyruvate dehydrogenase complex. It may be involved as well in the transport of acetyl-CoA into mitochondria.</text>
</comment>
<keyword evidence="12" id="KW-0576">Peroxisome</keyword>
<evidence type="ECO:0000256" key="14">
    <source>
        <dbReference type="ARBA" id="ARBA00052702"/>
    </source>
</evidence>
<dbReference type="Proteomes" id="UP000187283">
    <property type="component" value="Unassembled WGS sequence"/>
</dbReference>
<dbReference type="FunFam" id="3.30.559.70:FF:000007">
    <property type="entry name" value="Carnitine O-acetyltransferase, mitochondrial"/>
    <property type="match status" value="1"/>
</dbReference>
<evidence type="ECO:0000256" key="1">
    <source>
        <dbReference type="ARBA" id="ARBA00004275"/>
    </source>
</evidence>
<accession>A0A1R1Y6Y1</accession>
<dbReference type="EC" id="2.3.1.7" evidence="16"/>
<evidence type="ECO:0000256" key="4">
    <source>
        <dbReference type="ARBA" id="ARBA00022448"/>
    </source>
</evidence>
<proteinExistence type="inferred from homology"/>
<evidence type="ECO:0000256" key="16">
    <source>
        <dbReference type="ARBA" id="ARBA00066910"/>
    </source>
</evidence>
<feature type="active site" description="Proton acceptor" evidence="18">
    <location>
        <position position="322"/>
    </location>
</feature>
<comment type="catalytic activity">
    <reaction evidence="14">
        <text>(R)-carnitine + acetyl-CoA = O-acetyl-(R)-carnitine + CoA</text>
        <dbReference type="Rhea" id="RHEA:21136"/>
        <dbReference type="ChEBI" id="CHEBI:16347"/>
        <dbReference type="ChEBI" id="CHEBI:57287"/>
        <dbReference type="ChEBI" id="CHEBI:57288"/>
        <dbReference type="ChEBI" id="CHEBI:57589"/>
        <dbReference type="EC" id="2.3.1.7"/>
    </reaction>
</comment>
<evidence type="ECO:0000313" key="20">
    <source>
        <dbReference type="EMBL" id="OMJ18267.1"/>
    </source>
</evidence>
<comment type="similarity">
    <text evidence="3">Belongs to the carnitine/choline acetyltransferase family.</text>
</comment>
<keyword evidence="7" id="KW-0276">Fatty acid metabolism</keyword>
<evidence type="ECO:0000256" key="13">
    <source>
        <dbReference type="ARBA" id="ARBA00023315"/>
    </source>
</evidence>
<dbReference type="AlphaFoldDB" id="A0A1R1Y6Y1"/>
<comment type="caution">
    <text evidence="21">The sequence shown here is derived from an EMBL/GenBank/DDBJ whole genome shotgun (WGS) entry which is preliminary data.</text>
</comment>
<keyword evidence="9" id="KW-0443">Lipid metabolism</keyword>
<evidence type="ECO:0000256" key="17">
    <source>
        <dbReference type="ARBA" id="ARBA00073438"/>
    </source>
</evidence>
<dbReference type="InterPro" id="IPR039551">
    <property type="entry name" value="Cho/carn_acyl_trans"/>
</dbReference>
<evidence type="ECO:0000313" key="22">
    <source>
        <dbReference type="Proteomes" id="UP000187283"/>
    </source>
</evidence>
<name>A0A1R1Y6Y1_9FUNG</name>
<keyword evidence="8" id="KW-0809">Transit peptide</keyword>
<dbReference type="SUPFAM" id="SSF52777">
    <property type="entry name" value="CoA-dependent acyltransferases"/>
    <property type="match status" value="2"/>
</dbReference>
<dbReference type="Gene3D" id="3.30.559.10">
    <property type="entry name" value="Chloramphenicol acetyltransferase-like domain"/>
    <property type="match status" value="1"/>
</dbReference>
<evidence type="ECO:0000256" key="18">
    <source>
        <dbReference type="PIRSR" id="PIRSR600542-1"/>
    </source>
</evidence>
<protein>
    <recommendedName>
        <fullName evidence="17">Carnitine O-acetyltransferase, mitochondrial</fullName>
        <ecNumber evidence="16">2.3.1.7</ecNumber>
    </recommendedName>
</protein>
<evidence type="ECO:0000256" key="8">
    <source>
        <dbReference type="ARBA" id="ARBA00022946"/>
    </source>
</evidence>
<keyword evidence="4" id="KW-0813">Transport</keyword>
<evidence type="ECO:0000256" key="15">
    <source>
        <dbReference type="ARBA" id="ARBA00053195"/>
    </source>
</evidence>
<sequence>MHFHSSPNSPGYKPAMSGKLYAKQDQVQKLPVPTLDQTLPKYLKSVQPLLSAADYSKTVKTVENFANSSIGNQLQARLEARAADPTKTSWLIDWWNDLAYLGYRDPVVPYVSYFYAHKNDKRYRSITKRGAVVVASALQFWKSVVDESIDPEMIKTTPLDSSSYQYMFNTCRIPRLGTDYPAQYDPKLNQKITVARNGIFYSLDIAPNGTQLSIPEIESQLEKIIRDADGRIAPKIGVFTGDYRDTWTKNRELLIAAGPNNEALLKEIESSIMLLCLDNTSPVTQNDHNHGCWHGDGVNRFFDKPCQFIIFENGKSGFLGEHSMMDGTPTCRLNEHVVAQTLSKTFEAESGNMSQMRSNLPSPTPLIFETNVQVLKALETSQKLFNYEIDRQHLFSTTFHGYGKQIISKHYGFSPDAFTQMIIQHAYYKLHGRCVPTYEPAQTRKFMSGRTEACRVLSTESLDFVKAMEDPNCPDEERIRLLKAATQAHSKYLADAGNGYGVDRHLLGLKLSLKDGEEMPEFFKDPVFGQSSTWMISTSNISSKYFLSWGWSEVVGDGYGVAYSIVDDNLSFNVTCARDNKIGLDSEKFCQCLNDSATELRELLAKTALPTKPKL</sequence>
<comment type="subcellular location">
    <subcellularLocation>
        <location evidence="2">Mitochondrion inner membrane</location>
        <topology evidence="2">Peripheral membrane protein</topology>
        <orientation evidence="2">Matrix side</orientation>
    </subcellularLocation>
    <subcellularLocation>
        <location evidence="1">Peroxisome</location>
    </subcellularLocation>
</comment>
<dbReference type="InterPro" id="IPR023213">
    <property type="entry name" value="CAT-like_dom_sf"/>
</dbReference>
<evidence type="ECO:0000256" key="3">
    <source>
        <dbReference type="ARBA" id="ARBA00005232"/>
    </source>
</evidence>
<dbReference type="Pfam" id="PF00755">
    <property type="entry name" value="Carn_acyltransf"/>
    <property type="match status" value="1"/>
</dbReference>
<dbReference type="GO" id="GO:0006631">
    <property type="term" value="P:fatty acid metabolic process"/>
    <property type="evidence" value="ECO:0007669"/>
    <property type="project" value="UniProtKB-KW"/>
</dbReference>
<keyword evidence="10" id="KW-0496">Mitochondrion</keyword>
<dbReference type="GO" id="GO:0004092">
    <property type="term" value="F:carnitine O-acetyltransferase activity"/>
    <property type="evidence" value="ECO:0007669"/>
    <property type="project" value="UniProtKB-EC"/>
</dbReference>
<evidence type="ECO:0000256" key="10">
    <source>
        <dbReference type="ARBA" id="ARBA00023128"/>
    </source>
</evidence>
<dbReference type="GO" id="GO:0005743">
    <property type="term" value="C:mitochondrial inner membrane"/>
    <property type="evidence" value="ECO:0007669"/>
    <property type="project" value="UniProtKB-SubCell"/>
</dbReference>
<dbReference type="InterPro" id="IPR042231">
    <property type="entry name" value="Cho/carn_acyl_trans_2"/>
</dbReference>
<evidence type="ECO:0000256" key="9">
    <source>
        <dbReference type="ARBA" id="ARBA00023098"/>
    </source>
</evidence>
<dbReference type="EMBL" id="LSSN01001799">
    <property type="protein sequence ID" value="OMJ18267.1"/>
    <property type="molecule type" value="Genomic_DNA"/>
</dbReference>
<evidence type="ECO:0000256" key="6">
    <source>
        <dbReference type="ARBA" id="ARBA00022792"/>
    </source>
</evidence>
<dbReference type="GO" id="GO:0009437">
    <property type="term" value="P:carnitine metabolic process"/>
    <property type="evidence" value="ECO:0007669"/>
    <property type="project" value="TreeGrafter"/>
</dbReference>
<organism evidence="21 22">
    <name type="scientific">Smittium culicis</name>
    <dbReference type="NCBI Taxonomy" id="133412"/>
    <lineage>
        <taxon>Eukaryota</taxon>
        <taxon>Fungi</taxon>
        <taxon>Fungi incertae sedis</taxon>
        <taxon>Zoopagomycota</taxon>
        <taxon>Kickxellomycotina</taxon>
        <taxon>Harpellomycetes</taxon>
        <taxon>Harpellales</taxon>
        <taxon>Legeriomycetaceae</taxon>
        <taxon>Smittium</taxon>
    </lineage>
</organism>
<gene>
    <name evidence="21" type="ORF">AYI70_g2773</name>
    <name evidence="20" type="ORF">AYI70_g5445</name>
</gene>
<evidence type="ECO:0000313" key="21">
    <source>
        <dbReference type="EMBL" id="OMJ22623.1"/>
    </source>
</evidence>
<feature type="domain" description="Choline/carnitine acyltransferase" evidence="19">
    <location>
        <begin position="30"/>
        <end position="594"/>
    </location>
</feature>
<dbReference type="OrthoDB" id="240216at2759"/>
<evidence type="ECO:0000256" key="12">
    <source>
        <dbReference type="ARBA" id="ARBA00023140"/>
    </source>
</evidence>
<dbReference type="PANTHER" id="PTHR22589:SF103">
    <property type="entry name" value="CARNITINE O-ACETYL-TRANSFERASE, ISOFORM A-RELATED"/>
    <property type="match status" value="1"/>
</dbReference>
<evidence type="ECO:0000256" key="2">
    <source>
        <dbReference type="ARBA" id="ARBA00004443"/>
    </source>
</evidence>
<keyword evidence="22" id="KW-1185">Reference proteome</keyword>
<evidence type="ECO:0000256" key="7">
    <source>
        <dbReference type="ARBA" id="ARBA00022832"/>
    </source>
</evidence>
<dbReference type="STRING" id="133412.A0A1R1Y6Y1"/>
<reference evidence="21 22" key="1">
    <citation type="submission" date="2017-01" db="EMBL/GenBank/DDBJ databases">
        <authorList>
            <person name="Mah S.A."/>
            <person name="Swanson W.J."/>
            <person name="Moy G.W."/>
            <person name="Vacquier V.D."/>
        </authorList>
    </citation>
    <scope>NUCLEOTIDE SEQUENCE [LARGE SCALE GENOMIC DNA]</scope>
    <source>
        <strain evidence="21 22">GSMNP</strain>
    </source>
</reference>
<evidence type="ECO:0000256" key="11">
    <source>
        <dbReference type="ARBA" id="ARBA00023136"/>
    </source>
</evidence>
<keyword evidence="13" id="KW-0012">Acyltransferase</keyword>
<evidence type="ECO:0000256" key="5">
    <source>
        <dbReference type="ARBA" id="ARBA00022679"/>
    </source>
</evidence>
<dbReference type="EMBL" id="LSSN01000719">
    <property type="protein sequence ID" value="OMJ22623.1"/>
    <property type="molecule type" value="Genomic_DNA"/>
</dbReference>
<dbReference type="InterPro" id="IPR000542">
    <property type="entry name" value="Carn_acyl_trans"/>
</dbReference>
<dbReference type="PANTHER" id="PTHR22589">
    <property type="entry name" value="CARNITINE O-ACYLTRANSFERASE"/>
    <property type="match status" value="1"/>
</dbReference>
<keyword evidence="11" id="KW-0472">Membrane</keyword>
<keyword evidence="6" id="KW-0999">Mitochondrion inner membrane</keyword>